<evidence type="ECO:0000256" key="4">
    <source>
        <dbReference type="ARBA" id="ARBA00022692"/>
    </source>
</evidence>
<dbReference type="PANTHER" id="PTHR43163">
    <property type="entry name" value="DIPEPTIDE TRANSPORT SYSTEM PERMEASE PROTEIN DPPB-RELATED"/>
    <property type="match status" value="1"/>
</dbReference>
<organism evidence="8 9">
    <name type="scientific">Nonomuraea phyllanthi</name>
    <dbReference type="NCBI Taxonomy" id="2219224"/>
    <lineage>
        <taxon>Bacteria</taxon>
        <taxon>Bacillati</taxon>
        <taxon>Actinomycetota</taxon>
        <taxon>Actinomycetes</taxon>
        <taxon>Streptosporangiales</taxon>
        <taxon>Streptosporangiaceae</taxon>
        <taxon>Nonomuraea</taxon>
    </lineage>
</organism>
<dbReference type="AlphaFoldDB" id="A0A5C4WLD6"/>
<evidence type="ECO:0000256" key="7">
    <source>
        <dbReference type="RuleBase" id="RU363032"/>
    </source>
</evidence>
<evidence type="ECO:0000313" key="8">
    <source>
        <dbReference type="EMBL" id="KAB8194816.1"/>
    </source>
</evidence>
<gene>
    <name evidence="8" type="ORF">FH608_016775</name>
</gene>
<reference evidence="8 9" key="1">
    <citation type="submission" date="2019-10" db="EMBL/GenBank/DDBJ databases">
        <title>Nonomuraea sp. nov., isolated from Phyllanthus amarus.</title>
        <authorList>
            <person name="Klykleung N."/>
            <person name="Tanasupawat S."/>
        </authorList>
    </citation>
    <scope>NUCLEOTIDE SEQUENCE [LARGE SCALE GENOMIC DNA]</scope>
    <source>
        <strain evidence="8 9">PA1-10</strain>
    </source>
</reference>
<keyword evidence="3" id="KW-1003">Cell membrane</keyword>
<sequence>MRPSLTAGLSRAVLAPLRAVGLLAAVSAAVFAATELLPGDAADAVGAGRASAAQLAELRAERGLDRPGWERWAGWAWALLHGDAGRSLLSGRPVVDVVGGRLPATAVLAGPAFVLTALLVLLGCALAGRRALRRPGDAGGGLATAFTAVPQVVVAAALAALLSGVLGWVPPVSLLPAGGGPPDPSIVLLPVLTLALPSAAFGVALLGGAVADALRRPYVTDALIRGVPAGRILRRHVLPVLAAPALRVLAVVVGGLTAGSALVETVFGYAGAGELLVSSVAARDTPVVQLLALGSAAAVLAVLLLADLVPVRRPS</sequence>
<evidence type="ECO:0000313" key="9">
    <source>
        <dbReference type="Proteomes" id="UP000312512"/>
    </source>
</evidence>
<keyword evidence="4 7" id="KW-0812">Transmembrane</keyword>
<evidence type="ECO:0000256" key="2">
    <source>
        <dbReference type="ARBA" id="ARBA00022448"/>
    </source>
</evidence>
<keyword evidence="9" id="KW-1185">Reference proteome</keyword>
<dbReference type="GO" id="GO:0055085">
    <property type="term" value="P:transmembrane transport"/>
    <property type="evidence" value="ECO:0007669"/>
    <property type="project" value="InterPro"/>
</dbReference>
<dbReference type="OrthoDB" id="3427645at2"/>
<feature type="transmembrane region" description="Helical" evidence="7">
    <location>
        <begin position="106"/>
        <end position="128"/>
    </location>
</feature>
<dbReference type="RefSeq" id="WP_139631408.1">
    <property type="nucleotide sequence ID" value="NZ_VDLX02000005.1"/>
</dbReference>
<feature type="transmembrane region" description="Helical" evidence="7">
    <location>
        <begin position="240"/>
        <end position="267"/>
    </location>
</feature>
<protein>
    <submittedName>
        <fullName evidence="8">ABC transporter permease subunit</fullName>
    </submittedName>
</protein>
<name>A0A5C4WLD6_9ACTN</name>
<accession>A0A5C4WLD6</accession>
<comment type="similarity">
    <text evidence="7">Belongs to the binding-protein-dependent transport system permease family.</text>
</comment>
<dbReference type="PROSITE" id="PS50928">
    <property type="entry name" value="ABC_TM1"/>
    <property type="match status" value="1"/>
</dbReference>
<keyword evidence="2 7" id="KW-0813">Transport</keyword>
<keyword evidence="5 7" id="KW-1133">Transmembrane helix</keyword>
<evidence type="ECO:0000256" key="5">
    <source>
        <dbReference type="ARBA" id="ARBA00022989"/>
    </source>
</evidence>
<dbReference type="PANTHER" id="PTHR43163:SF3">
    <property type="entry name" value="PEPTIDE ABC TRANSPORTER PERMEASE PROTEIN"/>
    <property type="match status" value="1"/>
</dbReference>
<dbReference type="InterPro" id="IPR000515">
    <property type="entry name" value="MetI-like"/>
</dbReference>
<dbReference type="CDD" id="cd06261">
    <property type="entry name" value="TM_PBP2"/>
    <property type="match status" value="1"/>
</dbReference>
<feature type="transmembrane region" description="Helical" evidence="7">
    <location>
        <begin position="140"/>
        <end position="166"/>
    </location>
</feature>
<comment type="subcellular location">
    <subcellularLocation>
        <location evidence="1 7">Cell membrane</location>
        <topology evidence="1 7">Multi-pass membrane protein</topology>
    </subcellularLocation>
</comment>
<feature type="transmembrane region" description="Helical" evidence="7">
    <location>
        <begin position="186"/>
        <end position="206"/>
    </location>
</feature>
<dbReference type="EMBL" id="VDLX02000005">
    <property type="protein sequence ID" value="KAB8194816.1"/>
    <property type="molecule type" value="Genomic_DNA"/>
</dbReference>
<feature type="transmembrane region" description="Helical" evidence="7">
    <location>
        <begin position="287"/>
        <end position="309"/>
    </location>
</feature>
<proteinExistence type="inferred from homology"/>
<comment type="caution">
    <text evidence="8">The sequence shown here is derived from an EMBL/GenBank/DDBJ whole genome shotgun (WGS) entry which is preliminary data.</text>
</comment>
<evidence type="ECO:0000256" key="1">
    <source>
        <dbReference type="ARBA" id="ARBA00004651"/>
    </source>
</evidence>
<keyword evidence="6 7" id="KW-0472">Membrane</keyword>
<evidence type="ECO:0000256" key="6">
    <source>
        <dbReference type="ARBA" id="ARBA00023136"/>
    </source>
</evidence>
<dbReference type="Pfam" id="PF00528">
    <property type="entry name" value="BPD_transp_1"/>
    <property type="match status" value="1"/>
</dbReference>
<dbReference type="GO" id="GO:0005886">
    <property type="term" value="C:plasma membrane"/>
    <property type="evidence" value="ECO:0007669"/>
    <property type="project" value="UniProtKB-SubCell"/>
</dbReference>
<evidence type="ECO:0000256" key="3">
    <source>
        <dbReference type="ARBA" id="ARBA00022475"/>
    </source>
</evidence>
<dbReference type="Proteomes" id="UP000312512">
    <property type="component" value="Unassembled WGS sequence"/>
</dbReference>